<dbReference type="GO" id="GO:1902093">
    <property type="term" value="P:positive regulation of flagellated sperm motility"/>
    <property type="evidence" value="ECO:0007669"/>
    <property type="project" value="TreeGrafter"/>
</dbReference>
<protein>
    <recommendedName>
        <fullName evidence="1">Cilia- and flagella-associated protein 69 ARM repeats domain-containing protein</fullName>
    </recommendedName>
</protein>
<dbReference type="Proteomes" id="UP001152795">
    <property type="component" value="Unassembled WGS sequence"/>
</dbReference>
<comment type="caution">
    <text evidence="2">The sequence shown here is derived from an EMBL/GenBank/DDBJ whole genome shotgun (WGS) entry which is preliminary data.</text>
</comment>
<feature type="domain" description="Cilia- and flagella-associated protein 69 ARM repeats" evidence="1">
    <location>
        <begin position="7"/>
        <end position="175"/>
    </location>
</feature>
<dbReference type="Pfam" id="PF21049">
    <property type="entry name" value="CFA69_ARM_rpt"/>
    <property type="match status" value="1"/>
</dbReference>
<organism evidence="2 3">
    <name type="scientific">Paramuricea clavata</name>
    <name type="common">Red gorgonian</name>
    <name type="synonym">Violescent sea-whip</name>
    <dbReference type="NCBI Taxonomy" id="317549"/>
    <lineage>
        <taxon>Eukaryota</taxon>
        <taxon>Metazoa</taxon>
        <taxon>Cnidaria</taxon>
        <taxon>Anthozoa</taxon>
        <taxon>Octocorallia</taxon>
        <taxon>Malacalcyonacea</taxon>
        <taxon>Plexauridae</taxon>
        <taxon>Paramuricea</taxon>
    </lineage>
</organism>
<reference evidence="2" key="1">
    <citation type="submission" date="2020-04" db="EMBL/GenBank/DDBJ databases">
        <authorList>
            <person name="Alioto T."/>
            <person name="Alioto T."/>
            <person name="Gomez Garrido J."/>
        </authorList>
    </citation>
    <scope>NUCLEOTIDE SEQUENCE</scope>
    <source>
        <strain evidence="2">A484AB</strain>
    </source>
</reference>
<dbReference type="GO" id="GO:0097225">
    <property type="term" value="C:sperm midpiece"/>
    <property type="evidence" value="ECO:0007669"/>
    <property type="project" value="TreeGrafter"/>
</dbReference>
<dbReference type="GO" id="GO:0097730">
    <property type="term" value="C:non-motile cilium"/>
    <property type="evidence" value="ECO:0007669"/>
    <property type="project" value="TreeGrafter"/>
</dbReference>
<keyword evidence="3" id="KW-1185">Reference proteome</keyword>
<dbReference type="PANTHER" id="PTHR14716:SF0">
    <property type="entry name" value="CILIA- AND FLAGELLA-ASSOCIATED PROTEIN 69"/>
    <property type="match status" value="1"/>
</dbReference>
<evidence type="ECO:0000313" key="2">
    <source>
        <dbReference type="EMBL" id="CAB4042004.1"/>
    </source>
</evidence>
<gene>
    <name evidence="2" type="ORF">PACLA_8A089400</name>
</gene>
<dbReference type="InterPro" id="IPR048733">
    <property type="entry name" value="CFA69_ARM_dom"/>
</dbReference>
<name>A0A6S7KGP6_PARCT</name>
<proteinExistence type="predicted"/>
<dbReference type="InterPro" id="IPR048732">
    <property type="entry name" value="CFA69"/>
</dbReference>
<feature type="non-terminal residue" evidence="2">
    <location>
        <position position="1"/>
    </location>
</feature>
<dbReference type="EMBL" id="CACRXK020029297">
    <property type="protein sequence ID" value="CAB4042004.1"/>
    <property type="molecule type" value="Genomic_DNA"/>
</dbReference>
<sequence>MVVACLVKSRHYLAQYLKFEQYHEDFEFKKLLISAMVAMSKDPTAIQIMSSARLLLSLFSYVKANDTLLPDLWTPSQFEELQLQCLSALCTIAPLCINDYMTCQGNNRLLLLLDWCIGQGDYGGHGNSYHADGGRGNKRAQMRHCLRLLRSMCSTEDEAVLQDLCDQGAISQITGTWLGGVG</sequence>
<accession>A0A6S7KGP6</accession>
<evidence type="ECO:0000313" key="3">
    <source>
        <dbReference type="Proteomes" id="UP001152795"/>
    </source>
</evidence>
<dbReference type="AlphaFoldDB" id="A0A6S7KGP6"/>
<dbReference type="PANTHER" id="PTHR14716">
    <property type="entry name" value="CILIA- AND FLAGELLA-ASSOCIATED PROTEIN 69"/>
    <property type="match status" value="1"/>
</dbReference>
<dbReference type="OrthoDB" id="191673at2759"/>
<evidence type="ECO:0000259" key="1">
    <source>
        <dbReference type="Pfam" id="PF21049"/>
    </source>
</evidence>